<dbReference type="InterPro" id="IPR016211">
    <property type="entry name" value="Glu/Phe/Leu/Val/Trp_DH_bac/arc"/>
</dbReference>
<dbReference type="Pfam" id="PF00208">
    <property type="entry name" value="ELFV_dehydrog"/>
    <property type="match status" value="1"/>
</dbReference>
<dbReference type="InterPro" id="IPR046346">
    <property type="entry name" value="Aminoacid_DH-like_N_sf"/>
</dbReference>
<dbReference type="PRINTS" id="PR00082">
    <property type="entry name" value="GLFDHDRGNASE"/>
</dbReference>
<dbReference type="EMBL" id="JACHWY010000002">
    <property type="protein sequence ID" value="MBB3047807.1"/>
    <property type="molecule type" value="Genomic_DNA"/>
</dbReference>
<evidence type="ECO:0000256" key="2">
    <source>
        <dbReference type="ARBA" id="ARBA00006382"/>
    </source>
</evidence>
<feature type="domain" description="Glutamate/phenylalanine/leucine/valine/L-tryptophan dehydrogenase C-terminal" evidence="8">
    <location>
        <begin position="144"/>
        <end position="349"/>
    </location>
</feature>
<keyword evidence="10" id="KW-1185">Reference proteome</keyword>
<comment type="function">
    <text evidence="1">Catalyzes the reversible oxidative deamination of glutamate to alpha-ketoglutarate and ammonia.</text>
</comment>
<dbReference type="InterPro" id="IPR033524">
    <property type="entry name" value="Glu/Leu/Phe/Val_DH_AS"/>
</dbReference>
<dbReference type="PANTHER" id="PTHR42722:SF1">
    <property type="entry name" value="VALINE DEHYDROGENASE"/>
    <property type="match status" value="1"/>
</dbReference>
<reference evidence="9 10" key="1">
    <citation type="submission" date="2020-08" db="EMBL/GenBank/DDBJ databases">
        <title>Genomic Encyclopedia of Type Strains, Phase III (KMG-III): the genomes of soil and plant-associated and newly described type strains.</title>
        <authorList>
            <person name="Whitman W."/>
        </authorList>
    </citation>
    <scope>NUCLEOTIDE SEQUENCE [LARGE SCALE GENOMIC DNA]</scope>
    <source>
        <strain evidence="9 10">CECT 8654</strain>
    </source>
</reference>
<dbReference type="EC" id="1.4.1.9" evidence="9"/>
<dbReference type="SMART" id="SM00839">
    <property type="entry name" value="ELFV_dehydrog"/>
    <property type="match status" value="1"/>
</dbReference>
<dbReference type="InterPro" id="IPR006096">
    <property type="entry name" value="Glu/Leu/Phe/Val/Trp_DH_C"/>
</dbReference>
<dbReference type="GO" id="GO:0050049">
    <property type="term" value="F:L-leucine dehydrogenase activity"/>
    <property type="evidence" value="ECO:0007669"/>
    <property type="project" value="UniProtKB-EC"/>
</dbReference>
<protein>
    <submittedName>
        <fullName evidence="9">Leucine dehydrogenase</fullName>
        <ecNumber evidence="9">1.4.1.9</ecNumber>
    </submittedName>
</protein>
<dbReference type="PROSITE" id="PS00074">
    <property type="entry name" value="GLFV_DEHYDROGENASE"/>
    <property type="match status" value="1"/>
</dbReference>
<sequence>MSIFSDPAFDGHELVAFHEHAASGLRAIVAVHNASLGPAVGGCRMYAYDSDAAALNDVLRLSRGMTYKSALAGIPLGGGKSVIIGDPKKLKNRELLLAFGEFIDSLNGRYVTAEDSGTTVADMKVIGERTAHVSGVTSQQRFGGDPSPYTAYGVYCGIRAALRFQRGTDDLKGLRIAIQGVGAVGRHLAERLLRQGADVIVADVCRDNLSRAEKLGARIVPVEDILSVRCDVLAPCAMGAVINPQTVTTLRTDIVAGAANNQLATPLQSEQLLQRGILYAPDFVINAGGIIDVYYQQQGGSSEQSEKHVERIADTLTEIFNKAEGERQSTHAIAEAMAESIFRGEKGFGVKASA</sequence>
<dbReference type="Pfam" id="PF02812">
    <property type="entry name" value="ELFV_dehydrog_N"/>
    <property type="match status" value="1"/>
</dbReference>
<name>A0A7W4Z647_9GAMM</name>
<dbReference type="Proteomes" id="UP000537130">
    <property type="component" value="Unassembled WGS sequence"/>
</dbReference>
<accession>A0A7W4Z647</accession>
<dbReference type="PANTHER" id="PTHR42722">
    <property type="entry name" value="LEUCINE DEHYDROGENASE"/>
    <property type="match status" value="1"/>
</dbReference>
<dbReference type="PIRSF" id="PIRSF000188">
    <property type="entry name" value="Phe_leu_dh"/>
    <property type="match status" value="1"/>
</dbReference>
<gene>
    <name evidence="9" type="ORF">FHR99_002073</name>
</gene>
<evidence type="ECO:0000256" key="6">
    <source>
        <dbReference type="PIRSR" id="PIRSR000188-2"/>
    </source>
</evidence>
<keyword evidence="6" id="KW-0547">Nucleotide-binding</keyword>
<dbReference type="FunFam" id="3.40.50.10860:FF:000010">
    <property type="entry name" value="Leucine dehydrogenase"/>
    <property type="match status" value="1"/>
</dbReference>
<keyword evidence="4 6" id="KW-0520">NAD</keyword>
<dbReference type="Gene3D" id="3.40.50.720">
    <property type="entry name" value="NAD(P)-binding Rossmann-like Domain"/>
    <property type="match status" value="1"/>
</dbReference>
<dbReference type="InterPro" id="IPR006095">
    <property type="entry name" value="Glu/Leu/Phe/Val/Trp_DH"/>
</dbReference>
<dbReference type="RefSeq" id="WP_183410565.1">
    <property type="nucleotide sequence ID" value="NZ_JACHWY010000002.1"/>
</dbReference>
<keyword evidence="3 7" id="KW-0560">Oxidoreductase</keyword>
<evidence type="ECO:0000256" key="4">
    <source>
        <dbReference type="ARBA" id="ARBA00023027"/>
    </source>
</evidence>
<organism evidence="9 10">
    <name type="scientific">Litorivivens lipolytica</name>
    <dbReference type="NCBI Taxonomy" id="1524264"/>
    <lineage>
        <taxon>Bacteria</taxon>
        <taxon>Pseudomonadati</taxon>
        <taxon>Pseudomonadota</taxon>
        <taxon>Gammaproteobacteria</taxon>
        <taxon>Litorivivens</taxon>
    </lineage>
</organism>
<dbReference type="CDD" id="cd01075">
    <property type="entry name" value="NAD_bind_Leu_Phe_Val_DH"/>
    <property type="match status" value="1"/>
</dbReference>
<evidence type="ECO:0000256" key="1">
    <source>
        <dbReference type="ARBA" id="ARBA00003868"/>
    </source>
</evidence>
<comment type="similarity">
    <text evidence="2 7">Belongs to the Glu/Leu/Phe/Val dehydrogenases family.</text>
</comment>
<evidence type="ECO:0000313" key="10">
    <source>
        <dbReference type="Proteomes" id="UP000537130"/>
    </source>
</evidence>
<comment type="caution">
    <text evidence="9">The sequence shown here is derived from an EMBL/GenBank/DDBJ whole genome shotgun (WGS) entry which is preliminary data.</text>
</comment>
<evidence type="ECO:0000259" key="8">
    <source>
        <dbReference type="SMART" id="SM00839"/>
    </source>
</evidence>
<dbReference type="InterPro" id="IPR036291">
    <property type="entry name" value="NAD(P)-bd_dom_sf"/>
</dbReference>
<dbReference type="Gene3D" id="3.40.50.10860">
    <property type="entry name" value="Leucine Dehydrogenase, chain A, domain 1"/>
    <property type="match status" value="1"/>
</dbReference>
<dbReference type="SUPFAM" id="SSF51735">
    <property type="entry name" value="NAD(P)-binding Rossmann-fold domains"/>
    <property type="match status" value="1"/>
</dbReference>
<evidence type="ECO:0000256" key="3">
    <source>
        <dbReference type="ARBA" id="ARBA00023002"/>
    </source>
</evidence>
<feature type="active site" description="Proton donor/acceptor" evidence="5">
    <location>
        <position position="80"/>
    </location>
</feature>
<dbReference type="GO" id="GO:0006520">
    <property type="term" value="P:amino acid metabolic process"/>
    <property type="evidence" value="ECO:0007669"/>
    <property type="project" value="InterPro"/>
</dbReference>
<dbReference type="AlphaFoldDB" id="A0A7W4Z647"/>
<evidence type="ECO:0000256" key="7">
    <source>
        <dbReference type="RuleBase" id="RU004417"/>
    </source>
</evidence>
<dbReference type="SUPFAM" id="SSF53223">
    <property type="entry name" value="Aminoacid dehydrogenase-like, N-terminal domain"/>
    <property type="match status" value="1"/>
</dbReference>
<feature type="binding site" evidence="6">
    <location>
        <begin position="180"/>
        <end position="185"/>
    </location>
    <ligand>
        <name>NAD(+)</name>
        <dbReference type="ChEBI" id="CHEBI:57540"/>
    </ligand>
</feature>
<dbReference type="InterPro" id="IPR006097">
    <property type="entry name" value="Glu/Leu/Phe/Val/Trp_DH_dimer"/>
</dbReference>
<dbReference type="GO" id="GO:0000166">
    <property type="term" value="F:nucleotide binding"/>
    <property type="evidence" value="ECO:0007669"/>
    <property type="project" value="UniProtKB-KW"/>
</dbReference>
<evidence type="ECO:0000256" key="5">
    <source>
        <dbReference type="PIRSR" id="PIRSR000188-1"/>
    </source>
</evidence>
<proteinExistence type="inferred from homology"/>
<evidence type="ECO:0000313" key="9">
    <source>
        <dbReference type="EMBL" id="MBB3047807.1"/>
    </source>
</evidence>